<dbReference type="Gene3D" id="3.40.50.300">
    <property type="entry name" value="P-loop containing nucleotide triphosphate hydrolases"/>
    <property type="match status" value="1"/>
</dbReference>
<dbReference type="Pfam" id="PF22608">
    <property type="entry name" value="DNAX_ATPase_lid"/>
    <property type="match status" value="1"/>
</dbReference>
<evidence type="ECO:0000313" key="14">
    <source>
        <dbReference type="EMBL" id="PUE01529.1"/>
    </source>
</evidence>
<dbReference type="Gene3D" id="3.30.300.150">
    <property type="entry name" value="DNA polymerase III, tau subunit, domain V"/>
    <property type="match status" value="1"/>
</dbReference>
<dbReference type="CDD" id="cd18137">
    <property type="entry name" value="HLD_clamp_pol_III_gamma_tau"/>
    <property type="match status" value="1"/>
</dbReference>
<keyword evidence="6 11" id="KW-0547">Nucleotide-binding</keyword>
<evidence type="ECO:0000256" key="8">
    <source>
        <dbReference type="ARBA" id="ARBA00022840"/>
    </source>
</evidence>
<comment type="similarity">
    <text evidence="1 11">Belongs to the DnaX/STICHEL family.</text>
</comment>
<keyword evidence="9 11" id="KW-0239">DNA-directed DNA polymerase</keyword>
<dbReference type="NCBIfam" id="NF005942">
    <property type="entry name" value="PRK07994.1"/>
    <property type="match status" value="1"/>
</dbReference>
<feature type="region of interest" description="Disordered" evidence="12">
    <location>
        <begin position="361"/>
        <end position="432"/>
    </location>
</feature>
<dbReference type="GO" id="GO:0005524">
    <property type="term" value="F:ATP binding"/>
    <property type="evidence" value="ECO:0007669"/>
    <property type="project" value="UniProtKB-KW"/>
</dbReference>
<dbReference type="GO" id="GO:0009360">
    <property type="term" value="C:DNA polymerase III complex"/>
    <property type="evidence" value="ECO:0007669"/>
    <property type="project" value="InterPro"/>
</dbReference>
<dbReference type="GO" id="GO:0003677">
    <property type="term" value="F:DNA binding"/>
    <property type="evidence" value="ECO:0007669"/>
    <property type="project" value="InterPro"/>
</dbReference>
<dbReference type="Pfam" id="PF12170">
    <property type="entry name" value="DNA_pol3_tau_5"/>
    <property type="match status" value="1"/>
</dbReference>
<dbReference type="InterPro" id="IPR038249">
    <property type="entry name" value="PolIII_tau_V_sf"/>
</dbReference>
<keyword evidence="4 11" id="KW-0235">DNA replication</keyword>
<evidence type="ECO:0000256" key="7">
    <source>
        <dbReference type="ARBA" id="ARBA00022833"/>
    </source>
</evidence>
<dbReference type="FunFam" id="3.40.50.300:FF:000014">
    <property type="entry name" value="DNA polymerase III subunit gamma/tau"/>
    <property type="match status" value="1"/>
</dbReference>
<evidence type="ECO:0000313" key="15">
    <source>
        <dbReference type="Proteomes" id="UP000250928"/>
    </source>
</evidence>
<name>A0A6N4DSX0_9GAMM</name>
<dbReference type="InterPro" id="IPR003593">
    <property type="entry name" value="AAA+_ATPase"/>
</dbReference>
<evidence type="ECO:0000256" key="1">
    <source>
        <dbReference type="ARBA" id="ARBA00006360"/>
    </source>
</evidence>
<evidence type="ECO:0000256" key="5">
    <source>
        <dbReference type="ARBA" id="ARBA00022723"/>
    </source>
</evidence>
<evidence type="ECO:0000256" key="3">
    <source>
        <dbReference type="ARBA" id="ARBA00022695"/>
    </source>
</evidence>
<dbReference type="PANTHER" id="PTHR11669:SF0">
    <property type="entry name" value="PROTEIN STICHEL-LIKE 2"/>
    <property type="match status" value="1"/>
</dbReference>
<dbReference type="InterPro" id="IPR021029">
    <property type="entry name" value="DNA_pol_III_tau_dom-5"/>
</dbReference>
<keyword evidence="2 11" id="KW-0808">Transferase</keyword>
<dbReference type="PRINTS" id="PR00300">
    <property type="entry name" value="CLPPROTEASEA"/>
</dbReference>
<proteinExistence type="inferred from homology"/>
<dbReference type="PANTHER" id="PTHR11669">
    <property type="entry name" value="REPLICATION FACTOR C / DNA POLYMERASE III GAMMA-TAU SUBUNIT"/>
    <property type="match status" value="1"/>
</dbReference>
<organism evidence="14 15">
    <name type="scientific">Candidatus Sedimenticola endophacoides</name>
    <dbReference type="NCBI Taxonomy" id="2548426"/>
    <lineage>
        <taxon>Bacteria</taxon>
        <taxon>Pseudomonadati</taxon>
        <taxon>Pseudomonadota</taxon>
        <taxon>Gammaproteobacteria</taxon>
        <taxon>Chromatiales</taxon>
        <taxon>Sedimenticolaceae</taxon>
        <taxon>Sedimenticola</taxon>
    </lineage>
</organism>
<dbReference type="NCBIfam" id="NF004046">
    <property type="entry name" value="PRK05563.1"/>
    <property type="match status" value="1"/>
</dbReference>
<dbReference type="SUPFAM" id="SSF48019">
    <property type="entry name" value="post-AAA+ oligomerization domain-like"/>
    <property type="match status" value="1"/>
</dbReference>
<dbReference type="Gene3D" id="1.10.8.60">
    <property type="match status" value="1"/>
</dbReference>
<comment type="caution">
    <text evidence="14">The sequence shown here is derived from an EMBL/GenBank/DDBJ whole genome shotgun (WGS) entry which is preliminary data.</text>
</comment>
<accession>A0A6N4DSX0</accession>
<protein>
    <recommendedName>
        <fullName evidence="11">DNA polymerase III subunit gamma/tau</fullName>
        <ecNumber evidence="11">2.7.7.7</ecNumber>
    </recommendedName>
</protein>
<dbReference type="GO" id="GO:0003887">
    <property type="term" value="F:DNA-directed DNA polymerase activity"/>
    <property type="evidence" value="ECO:0007669"/>
    <property type="project" value="UniProtKB-KW"/>
</dbReference>
<evidence type="ECO:0000256" key="11">
    <source>
        <dbReference type="RuleBase" id="RU364063"/>
    </source>
</evidence>
<dbReference type="InterPro" id="IPR001270">
    <property type="entry name" value="ClpA/B"/>
</dbReference>
<dbReference type="FunFam" id="1.10.8.60:FF:000013">
    <property type="entry name" value="DNA polymerase III subunit gamma/tau"/>
    <property type="match status" value="1"/>
</dbReference>
<dbReference type="CDD" id="cd00009">
    <property type="entry name" value="AAA"/>
    <property type="match status" value="1"/>
</dbReference>
<evidence type="ECO:0000256" key="9">
    <source>
        <dbReference type="ARBA" id="ARBA00022932"/>
    </source>
</evidence>
<keyword evidence="8 11" id="KW-0067">ATP-binding</keyword>
<evidence type="ECO:0000256" key="4">
    <source>
        <dbReference type="ARBA" id="ARBA00022705"/>
    </source>
</evidence>
<keyword evidence="7" id="KW-0862">Zinc</keyword>
<gene>
    <name evidence="11" type="primary">dnaX</name>
    <name evidence="14" type="ORF">C3L24_07760</name>
</gene>
<dbReference type="Pfam" id="PF13177">
    <property type="entry name" value="DNA_pol3_delta2"/>
    <property type="match status" value="1"/>
</dbReference>
<dbReference type="GO" id="GO:0046872">
    <property type="term" value="F:metal ion binding"/>
    <property type="evidence" value="ECO:0007669"/>
    <property type="project" value="UniProtKB-KW"/>
</dbReference>
<evidence type="ECO:0000259" key="13">
    <source>
        <dbReference type="SMART" id="SM00382"/>
    </source>
</evidence>
<feature type="compositionally biased region" description="Low complexity" evidence="12">
    <location>
        <begin position="378"/>
        <end position="404"/>
    </location>
</feature>
<feature type="domain" description="AAA+ ATPase" evidence="13">
    <location>
        <begin position="37"/>
        <end position="179"/>
    </location>
</feature>
<evidence type="ECO:0000256" key="2">
    <source>
        <dbReference type="ARBA" id="ARBA00022679"/>
    </source>
</evidence>
<dbReference type="InterPro" id="IPR045085">
    <property type="entry name" value="HLD_clamp_pol_III_gamma_tau"/>
</dbReference>
<dbReference type="InterPro" id="IPR050238">
    <property type="entry name" value="DNA_Rep/Repair_Clamp_Loader"/>
</dbReference>
<dbReference type="FunFam" id="1.20.272.10:FF:000003">
    <property type="entry name" value="DNA polymerase III subunit gamma/tau"/>
    <property type="match status" value="1"/>
</dbReference>
<dbReference type="Gene3D" id="1.20.272.10">
    <property type="match status" value="1"/>
</dbReference>
<dbReference type="GO" id="GO:0006261">
    <property type="term" value="P:DNA-templated DNA replication"/>
    <property type="evidence" value="ECO:0007669"/>
    <property type="project" value="TreeGrafter"/>
</dbReference>
<dbReference type="InterPro" id="IPR022754">
    <property type="entry name" value="DNA_pol_III_gamma-3"/>
</dbReference>
<dbReference type="InterPro" id="IPR012763">
    <property type="entry name" value="DNA_pol_III_sug/sutau_N"/>
</dbReference>
<dbReference type="SMART" id="SM00382">
    <property type="entry name" value="AAA"/>
    <property type="match status" value="1"/>
</dbReference>
<feature type="compositionally biased region" description="Polar residues" evidence="12">
    <location>
        <begin position="363"/>
        <end position="377"/>
    </location>
</feature>
<keyword evidence="3 11" id="KW-0548">Nucleotidyltransferase</keyword>
<dbReference type="EMBL" id="PQCO01000199">
    <property type="protein sequence ID" value="PUE01529.1"/>
    <property type="molecule type" value="Genomic_DNA"/>
</dbReference>
<comment type="catalytic activity">
    <reaction evidence="10 11">
        <text>DNA(n) + a 2'-deoxyribonucleoside 5'-triphosphate = DNA(n+1) + diphosphate</text>
        <dbReference type="Rhea" id="RHEA:22508"/>
        <dbReference type="Rhea" id="RHEA-COMP:17339"/>
        <dbReference type="Rhea" id="RHEA-COMP:17340"/>
        <dbReference type="ChEBI" id="CHEBI:33019"/>
        <dbReference type="ChEBI" id="CHEBI:61560"/>
        <dbReference type="ChEBI" id="CHEBI:173112"/>
        <dbReference type="EC" id="2.7.7.7"/>
    </reaction>
</comment>
<dbReference type="SUPFAM" id="SSF52540">
    <property type="entry name" value="P-loop containing nucleoside triphosphate hydrolases"/>
    <property type="match status" value="1"/>
</dbReference>
<sequence length="558" mass="60699">MSYQVLARKWRPRTFSELVGQEHVVRALSNALDHDRLHHAYLFTGTRGVGKTTLARIFAKSLNCEHGVGSVPCGDCASCREIDEGRFVDLLEVDAASRTKVDQTRELLENVPYAPVRGRYKVYLIDEVHMFSDSSFNALLKTLEEPPPHVKFLLATTDPQKVPVTVLSRCLQFNLKRLPQEQIREYLGQLLDREGIAHDREALGHLARGADGSMRDALSLMDQAIAFGGGEVREPEVRSMLGAIAQDHVHDLLDALVAQDAGGVLQQVAGLAEMAPDFSAVLQELLALLHRVALAQVAPGVLDHEGADPERVAAAACAATAEDIQLYYQIGLIGQRDLPLAPDPRSGFEMVLLRMLAFRPGGAQTTAPPTEGRNSPTRGPSQGPSRRRSPGSAPGAAPAHDVPAGGPGKRPPAAGGQGPRVAPERPAAPLELSRWSETVERLKLGGVARQLANNCSFGAWDGERLVLRLDPLHRQMRVDSSEQRLRRALCELLGCEVRLEIQVGEPADADTPARIQAKNEAQRLREAREAVAGDPLVQALEEQFDARVIPESVRPADH</sequence>
<evidence type="ECO:0000256" key="6">
    <source>
        <dbReference type="ARBA" id="ARBA00022741"/>
    </source>
</evidence>
<comment type="function">
    <text evidence="11">DNA polymerase III is a complex, multichain enzyme responsible for most of the replicative synthesis in bacteria. This DNA polymerase also exhibits 3' to 5' exonuclease activity.</text>
</comment>
<evidence type="ECO:0000256" key="12">
    <source>
        <dbReference type="SAM" id="MobiDB-lite"/>
    </source>
</evidence>
<dbReference type="Pfam" id="PF12169">
    <property type="entry name" value="DNA_pol3_gamma3"/>
    <property type="match status" value="1"/>
</dbReference>
<dbReference type="InterPro" id="IPR027417">
    <property type="entry name" value="P-loop_NTPase"/>
</dbReference>
<keyword evidence="5" id="KW-0479">Metal-binding</keyword>
<dbReference type="AlphaFoldDB" id="A0A6N4DSX0"/>
<comment type="subunit">
    <text evidence="11">DNA polymerase III contains a core (composed of alpha, epsilon and theta chains) that associates with a tau subunit. This core dimerizes to form the POLIII' complex. PolIII' associates with the gamma complex (composed of gamma, delta, delta', psi and chi chains) and with the beta chain to form the complete DNA polymerase III complex.</text>
</comment>
<dbReference type="NCBIfam" id="TIGR02397">
    <property type="entry name" value="dnaX_nterm"/>
    <property type="match status" value="1"/>
</dbReference>
<dbReference type="Proteomes" id="UP000250928">
    <property type="component" value="Unassembled WGS sequence"/>
</dbReference>
<evidence type="ECO:0000256" key="10">
    <source>
        <dbReference type="ARBA" id="ARBA00049244"/>
    </source>
</evidence>
<dbReference type="EC" id="2.7.7.7" evidence="11"/>
<dbReference type="InterPro" id="IPR008921">
    <property type="entry name" value="DNA_pol3_clamp-load_cplx_C"/>
</dbReference>
<reference evidence="14 15" key="1">
    <citation type="submission" date="2018-01" db="EMBL/GenBank/DDBJ databases">
        <title>Novel co-symbiosis in the lucinid bivalve Phacoides pectinatus.</title>
        <authorList>
            <person name="Lim S.J."/>
            <person name="Davis B.G."/>
            <person name="Gill D.E."/>
            <person name="Engel A.S."/>
            <person name="Anderson L.C."/>
            <person name="Campbell B.J."/>
        </authorList>
    </citation>
    <scope>NUCLEOTIDE SEQUENCE [LARGE SCALE GENOMIC DNA]</scope>
    <source>
        <strain evidence="14">N3_P5</strain>
    </source>
</reference>